<sequence length="410" mass="47680">MDVNGDQEIQESEPTIPTTKSQEDKQGDKYTIMLLKEKWEEIEILLKRRNNLNLIKFVISLFIILFGIALFYIFWKKNISDTVHIITSSVLDSGGVLSLLNILAQKWQQNKDTVTSLVGAVNKIPLLSDKVFMPALLQISDELINDKLVKKCKDYLRFLDRIKYLINAEKRDWVIIIAILSLYVIITSVISILINSKHIDFILAISIIIIGCLCLYNIILSFFERIVEKMLNYTIEPPTSSDHIKMIIYTMGLIFLKPTIDAVITILSYYYIFSKRLYLIDDNKFTLDDYGRILPNEETNTSMSSCNEPQLEEDTEKIKEKDIDNTKNLAKILKFGNPMNLIEEYVIFTFILVLRMKTEYQFKIESIEITEKQRDELRSILCGLVQYSYIEEKNTIDIVTEELGKENRDK</sequence>
<dbReference type="EMBL" id="CAJVPY010007051">
    <property type="protein sequence ID" value="CAG8674330.1"/>
    <property type="molecule type" value="Genomic_DNA"/>
</dbReference>
<keyword evidence="2" id="KW-0472">Membrane</keyword>
<keyword evidence="2" id="KW-0812">Transmembrane</keyword>
<organism evidence="3 4">
    <name type="scientific">Dentiscutata erythropus</name>
    <dbReference type="NCBI Taxonomy" id="1348616"/>
    <lineage>
        <taxon>Eukaryota</taxon>
        <taxon>Fungi</taxon>
        <taxon>Fungi incertae sedis</taxon>
        <taxon>Mucoromycota</taxon>
        <taxon>Glomeromycotina</taxon>
        <taxon>Glomeromycetes</taxon>
        <taxon>Diversisporales</taxon>
        <taxon>Gigasporaceae</taxon>
        <taxon>Dentiscutata</taxon>
    </lineage>
</organism>
<evidence type="ECO:0000313" key="4">
    <source>
        <dbReference type="Proteomes" id="UP000789405"/>
    </source>
</evidence>
<keyword evidence="2" id="KW-1133">Transmembrane helix</keyword>
<feature type="transmembrane region" description="Helical" evidence="2">
    <location>
        <begin position="54"/>
        <end position="75"/>
    </location>
</feature>
<evidence type="ECO:0000313" key="3">
    <source>
        <dbReference type="EMBL" id="CAG8674330.1"/>
    </source>
</evidence>
<feature type="region of interest" description="Disordered" evidence="1">
    <location>
        <begin position="1"/>
        <end position="24"/>
    </location>
</feature>
<feature type="transmembrane region" description="Helical" evidence="2">
    <location>
        <begin position="246"/>
        <end position="272"/>
    </location>
</feature>
<accession>A0A9N9EGT7</accession>
<evidence type="ECO:0000256" key="1">
    <source>
        <dbReference type="SAM" id="MobiDB-lite"/>
    </source>
</evidence>
<dbReference type="OrthoDB" id="10442632at2759"/>
<gene>
    <name evidence="3" type="ORF">DERYTH_LOCUS11427</name>
</gene>
<dbReference type="Proteomes" id="UP000789405">
    <property type="component" value="Unassembled WGS sequence"/>
</dbReference>
<feature type="transmembrane region" description="Helical" evidence="2">
    <location>
        <begin position="173"/>
        <end position="194"/>
    </location>
</feature>
<protein>
    <submittedName>
        <fullName evidence="3">8643_t:CDS:1</fullName>
    </submittedName>
</protein>
<feature type="transmembrane region" description="Helical" evidence="2">
    <location>
        <begin position="201"/>
        <end position="223"/>
    </location>
</feature>
<evidence type="ECO:0000256" key="2">
    <source>
        <dbReference type="SAM" id="Phobius"/>
    </source>
</evidence>
<comment type="caution">
    <text evidence="3">The sequence shown here is derived from an EMBL/GenBank/DDBJ whole genome shotgun (WGS) entry which is preliminary data.</text>
</comment>
<name>A0A9N9EGT7_9GLOM</name>
<dbReference type="AlphaFoldDB" id="A0A9N9EGT7"/>
<reference evidence="3" key="1">
    <citation type="submission" date="2021-06" db="EMBL/GenBank/DDBJ databases">
        <authorList>
            <person name="Kallberg Y."/>
            <person name="Tangrot J."/>
            <person name="Rosling A."/>
        </authorList>
    </citation>
    <scope>NUCLEOTIDE SEQUENCE</scope>
    <source>
        <strain evidence="3">MA453B</strain>
    </source>
</reference>
<proteinExistence type="predicted"/>
<keyword evidence="4" id="KW-1185">Reference proteome</keyword>